<sequence length="83" mass="9526">MFRTRDVRMNRDVLEVDCSRLSSVVRGGRNLSNKLRELLDEGSLDQVFVGGATLRLVKSDTMEEKGVGRCRSDKLRRDEWTPI</sequence>
<dbReference type="Proteomes" id="UP000236291">
    <property type="component" value="Unassembled WGS sequence"/>
</dbReference>
<reference evidence="1 2" key="2">
    <citation type="journal article" date="2017" name="Front. Plant Sci.">
        <title>Gene Classification and Mining of Molecular Markers Useful in Red Clover (Trifolium pratense) Breeding.</title>
        <authorList>
            <person name="Istvanek J."/>
            <person name="Dluhosova J."/>
            <person name="Dluhos P."/>
            <person name="Patkova L."/>
            <person name="Nedelnik J."/>
            <person name="Repkova J."/>
        </authorList>
    </citation>
    <scope>NUCLEOTIDE SEQUENCE [LARGE SCALE GENOMIC DNA]</scope>
    <source>
        <strain evidence="2">cv. Tatra</strain>
        <tissue evidence="1">Young leaves</tissue>
    </source>
</reference>
<organism evidence="1 2">
    <name type="scientific">Trifolium pratense</name>
    <name type="common">Red clover</name>
    <dbReference type="NCBI Taxonomy" id="57577"/>
    <lineage>
        <taxon>Eukaryota</taxon>
        <taxon>Viridiplantae</taxon>
        <taxon>Streptophyta</taxon>
        <taxon>Embryophyta</taxon>
        <taxon>Tracheophyta</taxon>
        <taxon>Spermatophyta</taxon>
        <taxon>Magnoliopsida</taxon>
        <taxon>eudicotyledons</taxon>
        <taxon>Gunneridae</taxon>
        <taxon>Pentapetalae</taxon>
        <taxon>rosids</taxon>
        <taxon>fabids</taxon>
        <taxon>Fabales</taxon>
        <taxon>Fabaceae</taxon>
        <taxon>Papilionoideae</taxon>
        <taxon>50 kb inversion clade</taxon>
        <taxon>NPAAA clade</taxon>
        <taxon>Hologalegina</taxon>
        <taxon>IRL clade</taxon>
        <taxon>Trifolieae</taxon>
        <taxon>Trifolium</taxon>
    </lineage>
</organism>
<name>A0A2K3L6Y1_TRIPR</name>
<evidence type="ECO:0000313" key="1">
    <source>
        <dbReference type="EMBL" id="PNX74263.1"/>
    </source>
</evidence>
<reference evidence="1 2" key="1">
    <citation type="journal article" date="2014" name="Am. J. Bot.">
        <title>Genome assembly and annotation for red clover (Trifolium pratense; Fabaceae).</title>
        <authorList>
            <person name="Istvanek J."/>
            <person name="Jaros M."/>
            <person name="Krenek A."/>
            <person name="Repkova J."/>
        </authorList>
    </citation>
    <scope>NUCLEOTIDE SEQUENCE [LARGE SCALE GENOMIC DNA]</scope>
    <source>
        <strain evidence="2">cv. Tatra</strain>
        <tissue evidence="1">Young leaves</tissue>
    </source>
</reference>
<accession>A0A2K3L6Y1</accession>
<comment type="caution">
    <text evidence="1">The sequence shown here is derived from an EMBL/GenBank/DDBJ whole genome shotgun (WGS) entry which is preliminary data.</text>
</comment>
<evidence type="ECO:0000313" key="2">
    <source>
        <dbReference type="Proteomes" id="UP000236291"/>
    </source>
</evidence>
<proteinExistence type="predicted"/>
<dbReference type="AlphaFoldDB" id="A0A2K3L6Y1"/>
<protein>
    <submittedName>
        <fullName evidence="1">Uncharacterized protein</fullName>
    </submittedName>
</protein>
<dbReference type="EMBL" id="ASHM01027260">
    <property type="protein sequence ID" value="PNX74263.1"/>
    <property type="molecule type" value="Genomic_DNA"/>
</dbReference>
<gene>
    <name evidence="1" type="ORF">L195_g030179</name>
</gene>